<dbReference type="Pfam" id="PF01992">
    <property type="entry name" value="vATP-synt_AC39"/>
    <property type="match status" value="1"/>
</dbReference>
<keyword evidence="2" id="KW-0813">Transport</keyword>
<comment type="caution">
    <text evidence="4">The sequence shown here is derived from an EMBL/GenBank/DDBJ whole genome shotgun (WGS) entry which is preliminary data.</text>
</comment>
<dbReference type="GO" id="GO:0016787">
    <property type="term" value="F:hydrolase activity"/>
    <property type="evidence" value="ECO:0007669"/>
    <property type="project" value="UniProtKB-KW"/>
</dbReference>
<gene>
    <name evidence="4" type="ORF">TCEL_00629</name>
</gene>
<dbReference type="OrthoDB" id="9816136at2"/>
<keyword evidence="5" id="KW-1185">Reference proteome</keyword>
<dbReference type="EMBL" id="CAVN010000097">
    <property type="protein sequence ID" value="CDF58583.1"/>
    <property type="molecule type" value="Genomic_DNA"/>
</dbReference>
<dbReference type="SUPFAM" id="SSF103486">
    <property type="entry name" value="V-type ATP synthase subunit C"/>
    <property type="match status" value="1"/>
</dbReference>
<dbReference type="Gene3D" id="1.20.1690.10">
    <property type="entry name" value="V-type ATP synthase subunit C domain"/>
    <property type="match status" value="2"/>
</dbReference>
<protein>
    <submittedName>
        <fullName evidence="4">V-type sodium ATP synthase subunit C( EC: )</fullName>
        <ecNumber evidence="4">3.6.3.14</ecNumber>
    </submittedName>
</protein>
<evidence type="ECO:0000313" key="4">
    <source>
        <dbReference type="EMBL" id="CDF58583.1"/>
    </source>
</evidence>
<sequence>MPNYNVINAKVHSILGRRLLHEDYRNLSRLSGTYDIAGYLSKNTDYSKYIEINNTPDIHRDDLERMLKKVLVYYIDKFDNYFNGEYRDFFMTFYLKYEIYDLKKIARLIHIDGELSTLKNYLVFVDYYKNIHADQIVKAKSIAELIELLNGSIYYPYLKNLVDGNKEENLFRFEMALDKAYFVILLKKIKKLSKEDIKAFYNIFGPIVDMLNIQWIYRGKKFFKMYPDELFNYTIEGYGKLNYKLLKDLCYTKTIEELEEKIKRTEYSFLIKGDDMQDIYMERRMNRYIYYKAIKTIRKNKKDISSVLALMQIIEFEIRDIISITEMVRYRIDSSQVGDFLIKAV</sequence>
<comment type="similarity">
    <text evidence="1">Belongs to the V-ATPase V0D/AC39 subunit family.</text>
</comment>
<proteinExistence type="inferred from homology"/>
<dbReference type="Gene3D" id="1.10.132.50">
    <property type="entry name" value="ATP synthase (C/AC39) subunit, domain 3"/>
    <property type="match status" value="1"/>
</dbReference>
<dbReference type="PANTHER" id="PTHR38682">
    <property type="entry name" value="V-TYPE ATP SYNTHASE SUBUNIT C"/>
    <property type="match status" value="1"/>
</dbReference>
<evidence type="ECO:0000256" key="1">
    <source>
        <dbReference type="ARBA" id="ARBA00006709"/>
    </source>
</evidence>
<reference evidence="4" key="1">
    <citation type="submission" date="2013-03" db="EMBL/GenBank/DDBJ databases">
        <title>Draft genome sequence of the hydrogen-ethanol-producing anaerobic alkalithermophilic Caloramator celere.</title>
        <authorList>
            <person name="Ciranna A."/>
            <person name="Larjo A."/>
            <person name="Kivisto A."/>
            <person name="Santala V."/>
            <person name="Roos C."/>
            <person name="Karp M."/>
        </authorList>
    </citation>
    <scope>NUCLEOTIDE SEQUENCE [LARGE SCALE GENOMIC DNA]</scope>
    <source>
        <strain evidence="4">DSM 8682</strain>
    </source>
</reference>
<keyword evidence="3" id="KW-0406">Ion transport</keyword>
<dbReference type="AlphaFoldDB" id="R7RTI5"/>
<dbReference type="InterPro" id="IPR050873">
    <property type="entry name" value="V-ATPase_V0D/AC39_subunit"/>
</dbReference>
<dbReference type="PANTHER" id="PTHR38682:SF1">
    <property type="entry name" value="V-TYPE ATP SYNTHASE SUBUNIT C"/>
    <property type="match status" value="1"/>
</dbReference>
<evidence type="ECO:0000256" key="2">
    <source>
        <dbReference type="ARBA" id="ARBA00022448"/>
    </source>
</evidence>
<dbReference type="RefSeq" id="WP_018662840.1">
    <property type="nucleotide sequence ID" value="NZ_HF952018.1"/>
</dbReference>
<accession>R7RTI5</accession>
<organism evidence="4 5">
    <name type="scientific">Thermobrachium celere DSM 8682</name>
    <dbReference type="NCBI Taxonomy" id="941824"/>
    <lineage>
        <taxon>Bacteria</taxon>
        <taxon>Bacillati</taxon>
        <taxon>Bacillota</taxon>
        <taxon>Clostridia</taxon>
        <taxon>Eubacteriales</taxon>
        <taxon>Clostridiaceae</taxon>
        <taxon>Thermobrachium</taxon>
    </lineage>
</organism>
<dbReference type="InterPro" id="IPR002843">
    <property type="entry name" value="ATPase_V0-cplx_csu/dsu"/>
</dbReference>
<dbReference type="EC" id="3.6.3.14" evidence="4"/>
<dbReference type="InterPro" id="IPR044911">
    <property type="entry name" value="V-type_ATPase_csu/dsu_dom_3"/>
</dbReference>
<dbReference type="eggNOG" id="COG1527">
    <property type="taxonomic scope" value="Bacteria"/>
</dbReference>
<dbReference type="InterPro" id="IPR035067">
    <property type="entry name" value="V-type_ATPase_csu/dsu"/>
</dbReference>
<dbReference type="GO" id="GO:0046961">
    <property type="term" value="F:proton-transporting ATPase activity, rotational mechanism"/>
    <property type="evidence" value="ECO:0007669"/>
    <property type="project" value="InterPro"/>
</dbReference>
<keyword evidence="4" id="KW-0378">Hydrolase</keyword>
<evidence type="ECO:0000256" key="3">
    <source>
        <dbReference type="ARBA" id="ARBA00023065"/>
    </source>
</evidence>
<name>R7RTI5_9CLOT</name>
<evidence type="ECO:0000313" key="5">
    <source>
        <dbReference type="Proteomes" id="UP000014923"/>
    </source>
</evidence>
<dbReference type="Proteomes" id="UP000014923">
    <property type="component" value="Unassembled WGS sequence"/>
</dbReference>
<dbReference type="HOGENOM" id="CLU_064887_1_1_9"/>
<dbReference type="InterPro" id="IPR036079">
    <property type="entry name" value="ATPase_csu/dsu_sf"/>
</dbReference>